<dbReference type="FunFam" id="3.40.50.300:FF:000020">
    <property type="entry name" value="Amino acid ABC transporter ATP-binding component"/>
    <property type="match status" value="1"/>
</dbReference>
<dbReference type="SMART" id="SM00382">
    <property type="entry name" value="AAA"/>
    <property type="match status" value="1"/>
</dbReference>
<evidence type="ECO:0000256" key="7">
    <source>
        <dbReference type="ARBA" id="ARBA00022970"/>
    </source>
</evidence>
<dbReference type="Pfam" id="PF00005">
    <property type="entry name" value="ABC_tran"/>
    <property type="match status" value="1"/>
</dbReference>
<dbReference type="PROSITE" id="PS50893">
    <property type="entry name" value="ABC_TRANSPORTER_2"/>
    <property type="match status" value="1"/>
</dbReference>
<evidence type="ECO:0000313" key="11">
    <source>
        <dbReference type="Proteomes" id="UP000197269"/>
    </source>
</evidence>
<evidence type="ECO:0000256" key="4">
    <source>
        <dbReference type="ARBA" id="ARBA00022475"/>
    </source>
</evidence>
<comment type="subcellular location">
    <subcellularLocation>
        <location evidence="1">Cell membrane</location>
        <topology evidence="1">Peripheral membrane protein</topology>
    </subcellularLocation>
</comment>
<keyword evidence="6 10" id="KW-0067">ATP-binding</keyword>
<dbReference type="EMBL" id="MXPU01000006">
    <property type="protein sequence ID" value="OWO95051.1"/>
    <property type="molecule type" value="Genomic_DNA"/>
</dbReference>
<keyword evidence="4" id="KW-1003">Cell membrane</keyword>
<dbReference type="CDD" id="cd03262">
    <property type="entry name" value="ABC_HisP_GlnQ"/>
    <property type="match status" value="1"/>
</dbReference>
<protein>
    <submittedName>
        <fullName evidence="10">Amino acid ABC transporter ATP-binding protein</fullName>
    </submittedName>
</protein>
<dbReference type="InterPro" id="IPR017871">
    <property type="entry name" value="ABC_transporter-like_CS"/>
</dbReference>
<evidence type="ECO:0000313" key="10">
    <source>
        <dbReference type="EMBL" id="OWO95051.1"/>
    </source>
</evidence>
<dbReference type="PROSITE" id="PS00211">
    <property type="entry name" value="ABC_TRANSPORTER_1"/>
    <property type="match status" value="1"/>
</dbReference>
<dbReference type="Gene3D" id="3.40.50.300">
    <property type="entry name" value="P-loop containing nucleotide triphosphate hydrolases"/>
    <property type="match status" value="1"/>
</dbReference>
<evidence type="ECO:0000256" key="8">
    <source>
        <dbReference type="ARBA" id="ARBA00023136"/>
    </source>
</evidence>
<dbReference type="InterPro" id="IPR050086">
    <property type="entry name" value="MetN_ABC_transporter-like"/>
</dbReference>
<dbReference type="InterPro" id="IPR027417">
    <property type="entry name" value="P-loop_NTPase"/>
</dbReference>
<accession>A0A246DXM5</accession>
<keyword evidence="8" id="KW-0472">Membrane</keyword>
<dbReference type="RefSeq" id="WP_064812520.1">
    <property type="nucleotide sequence ID" value="NZ_CP013504.1"/>
</dbReference>
<dbReference type="InterPro" id="IPR030679">
    <property type="entry name" value="ABC_ATPase_HisP-typ"/>
</dbReference>
<dbReference type="GO" id="GO:0016887">
    <property type="term" value="F:ATP hydrolysis activity"/>
    <property type="evidence" value="ECO:0007669"/>
    <property type="project" value="InterPro"/>
</dbReference>
<evidence type="ECO:0000256" key="2">
    <source>
        <dbReference type="ARBA" id="ARBA00005417"/>
    </source>
</evidence>
<dbReference type="InterPro" id="IPR003439">
    <property type="entry name" value="ABC_transporter-like_ATP-bd"/>
</dbReference>
<dbReference type="PANTHER" id="PTHR43166:SF9">
    <property type="entry name" value="GLUTAMATE_ASPARTATE IMPORT ATP-BINDING PROTEIN GLTL"/>
    <property type="match status" value="1"/>
</dbReference>
<dbReference type="SUPFAM" id="SSF52540">
    <property type="entry name" value="P-loop containing nucleoside triphosphate hydrolases"/>
    <property type="match status" value="1"/>
</dbReference>
<dbReference type="GO" id="GO:0005524">
    <property type="term" value="F:ATP binding"/>
    <property type="evidence" value="ECO:0007669"/>
    <property type="project" value="UniProtKB-KW"/>
</dbReference>
<keyword evidence="7" id="KW-0029">Amino-acid transport</keyword>
<organism evidence="10 11">
    <name type="scientific">Rhizobium esperanzae</name>
    <dbReference type="NCBI Taxonomy" id="1967781"/>
    <lineage>
        <taxon>Bacteria</taxon>
        <taxon>Pseudomonadati</taxon>
        <taxon>Pseudomonadota</taxon>
        <taxon>Alphaproteobacteria</taxon>
        <taxon>Hyphomicrobiales</taxon>
        <taxon>Rhizobiaceae</taxon>
        <taxon>Rhizobium/Agrobacterium group</taxon>
        <taxon>Rhizobium</taxon>
    </lineage>
</organism>
<keyword evidence="3" id="KW-0813">Transport</keyword>
<evidence type="ECO:0000259" key="9">
    <source>
        <dbReference type="PROSITE" id="PS50893"/>
    </source>
</evidence>
<dbReference type="InterPro" id="IPR003593">
    <property type="entry name" value="AAA+_ATPase"/>
</dbReference>
<name>A0A246DXM5_9HYPH</name>
<dbReference type="PIRSF" id="PIRSF039085">
    <property type="entry name" value="ABC_ATPase_HisP"/>
    <property type="match status" value="1"/>
</dbReference>
<feature type="domain" description="ABC transporter" evidence="9">
    <location>
        <begin position="4"/>
        <end position="238"/>
    </location>
</feature>
<comment type="caution">
    <text evidence="10">The sequence shown here is derived from an EMBL/GenBank/DDBJ whole genome shotgun (WGS) entry which is preliminary data.</text>
</comment>
<sequence>MSLIEITDVRKSYGSNEVLKGINLNVEPGEVIAIIGKSGSGKSTLLRCINGLETITSGSISVAGAQLIDDEVHLKALRLKVGMIFQQFNLFPHLTAGGNVMLSQTVVKKTPKAEAEATARRMLERVGLGHRFDAYPDELSGGQQQRVAIARALAMQPTALLCDEITSALDPELVAEVLAVVRELAAEGMTLLMVTHEMRFARDVCSRVVFMHQGRVHEAGRPEDVFANPQTAELRQFLGVDADLPGKSARL</sequence>
<evidence type="ECO:0000256" key="5">
    <source>
        <dbReference type="ARBA" id="ARBA00022741"/>
    </source>
</evidence>
<dbReference type="Proteomes" id="UP000197269">
    <property type="component" value="Unassembled WGS sequence"/>
</dbReference>
<evidence type="ECO:0000256" key="1">
    <source>
        <dbReference type="ARBA" id="ARBA00004202"/>
    </source>
</evidence>
<proteinExistence type="inferred from homology"/>
<dbReference type="AlphaFoldDB" id="A0A246DXM5"/>
<dbReference type="GO" id="GO:0015424">
    <property type="term" value="F:ABC-type amino acid transporter activity"/>
    <property type="evidence" value="ECO:0007669"/>
    <property type="project" value="InterPro"/>
</dbReference>
<reference evidence="10 11" key="1">
    <citation type="submission" date="2017-03" db="EMBL/GenBank/DDBJ databases">
        <title>Genome of strain Rhizobium sp. CNPSo 668.</title>
        <authorList>
            <person name="Ribeiro R."/>
        </authorList>
    </citation>
    <scope>NUCLEOTIDE SEQUENCE [LARGE SCALE GENOMIC DNA]</scope>
    <source>
        <strain evidence="10 11">CNPSo 668</strain>
    </source>
</reference>
<comment type="similarity">
    <text evidence="2">Belongs to the ABC transporter superfamily.</text>
</comment>
<dbReference type="PANTHER" id="PTHR43166">
    <property type="entry name" value="AMINO ACID IMPORT ATP-BINDING PROTEIN"/>
    <property type="match status" value="1"/>
</dbReference>
<dbReference type="KEGG" id="rez:AMJ99_PD00262"/>
<evidence type="ECO:0000256" key="3">
    <source>
        <dbReference type="ARBA" id="ARBA00022448"/>
    </source>
</evidence>
<dbReference type="GO" id="GO:0005886">
    <property type="term" value="C:plasma membrane"/>
    <property type="evidence" value="ECO:0007669"/>
    <property type="project" value="UniProtKB-SubCell"/>
</dbReference>
<gene>
    <name evidence="10" type="ORF">B5E41_11700</name>
</gene>
<evidence type="ECO:0000256" key="6">
    <source>
        <dbReference type="ARBA" id="ARBA00022840"/>
    </source>
</evidence>
<keyword evidence="5" id="KW-0547">Nucleotide-binding</keyword>